<reference evidence="2" key="1">
    <citation type="submission" date="2016-11" db="UniProtKB">
        <authorList>
            <consortium name="WormBaseParasite"/>
        </authorList>
    </citation>
    <scope>IDENTIFICATION</scope>
</reference>
<organism evidence="1 2">
    <name type="scientific">Steinernema glaseri</name>
    <dbReference type="NCBI Taxonomy" id="37863"/>
    <lineage>
        <taxon>Eukaryota</taxon>
        <taxon>Metazoa</taxon>
        <taxon>Ecdysozoa</taxon>
        <taxon>Nematoda</taxon>
        <taxon>Chromadorea</taxon>
        <taxon>Rhabditida</taxon>
        <taxon>Tylenchina</taxon>
        <taxon>Panagrolaimomorpha</taxon>
        <taxon>Strongyloidoidea</taxon>
        <taxon>Steinernematidae</taxon>
        <taxon>Steinernema</taxon>
    </lineage>
</organism>
<sequence length="366" mass="42889">MMRKIDEKERKCCNKEICEFQDAHKKVKGVLNRIIDEPPFKEKLFSTVPYLNYGPFVVLLSQATTFTEEEIASVLKPEGWTVLNHTTGMFAVHPVRMERINFLGCIYDTNETQFTTGPHLCDGITKQKTKKDKADVIFEEMLIYPFKSLSATKEIIRKHERIWKSHLSDEDLMCLHKKMLIDVFNLRHTPIGVTKYMNLEYFNRCELLTCEMRVNRATGNLTLSDRLGYCRCGYCDLIGPRSRRFRDASVDYCCQEMLDNRQEDSRAFRERMLRRINGTRCLAKSFFDEYGSSLQRCSAKKIYEKINTEFLRDSGVGYKTTNEKHLPTCFIMQTALFLEHCQRELGLSPRIVRETGKYLTFRKART</sequence>
<dbReference type="WBParaSite" id="L893_g20772.t1">
    <property type="protein sequence ID" value="L893_g20772.t1"/>
    <property type="gene ID" value="L893_g20772"/>
</dbReference>
<dbReference type="Proteomes" id="UP000095287">
    <property type="component" value="Unplaced"/>
</dbReference>
<evidence type="ECO:0000313" key="1">
    <source>
        <dbReference type="Proteomes" id="UP000095287"/>
    </source>
</evidence>
<protein>
    <submittedName>
        <fullName evidence="2">DNA-directed DNA polymerase</fullName>
    </submittedName>
</protein>
<accession>A0A1I7YXJ4</accession>
<keyword evidence="1" id="KW-1185">Reference proteome</keyword>
<evidence type="ECO:0000313" key="2">
    <source>
        <dbReference type="WBParaSite" id="L893_g20772.t1"/>
    </source>
</evidence>
<dbReference type="AlphaFoldDB" id="A0A1I7YXJ4"/>
<name>A0A1I7YXJ4_9BILA</name>
<proteinExistence type="predicted"/>